<feature type="compositionally biased region" description="Low complexity" evidence="7">
    <location>
        <begin position="705"/>
        <end position="718"/>
    </location>
</feature>
<dbReference type="GO" id="GO:0015204">
    <property type="term" value="F:urea transmembrane transporter activity"/>
    <property type="evidence" value="ECO:0007669"/>
    <property type="project" value="InterPro"/>
</dbReference>
<comment type="similarity">
    <text evidence="2 6">Belongs to the sodium:solute symporter (SSF) (TC 2.A.21) family.</text>
</comment>
<evidence type="ECO:0000313" key="10">
    <source>
        <dbReference type="Proteomes" id="UP000469559"/>
    </source>
</evidence>
<feature type="region of interest" description="Disordered" evidence="7">
    <location>
        <begin position="700"/>
        <end position="730"/>
    </location>
</feature>
<feature type="transmembrane region" description="Helical" evidence="8">
    <location>
        <begin position="187"/>
        <end position="205"/>
    </location>
</feature>
<dbReference type="EMBL" id="QGMF01000205">
    <property type="protein sequence ID" value="TVY17989.1"/>
    <property type="molecule type" value="Genomic_DNA"/>
</dbReference>
<comment type="caution">
    <text evidence="9">The sequence shown here is derived from an EMBL/GenBank/DDBJ whole genome shotgun (WGS) entry which is preliminary data.</text>
</comment>
<evidence type="ECO:0000256" key="1">
    <source>
        <dbReference type="ARBA" id="ARBA00004141"/>
    </source>
</evidence>
<keyword evidence="10" id="KW-1185">Reference proteome</keyword>
<dbReference type="InterPro" id="IPR031155">
    <property type="entry name" value="DUR"/>
</dbReference>
<evidence type="ECO:0000256" key="7">
    <source>
        <dbReference type="SAM" id="MobiDB-lite"/>
    </source>
</evidence>
<sequence length="730" mass="78781">MSSQTLVLLPQGAGYGVTIGLGLVFGIGMILVSRFLSTYMNERSDHSEMFMVANRCVGTGLTASAVISSWMWATAIIWTAAQGYLYGIAGLSLITFSRLEIAIDLILILAPFWYAAGCTIQIALMTVLAIHAKVKIPNGHTVLEIIKLRYGTAAHGVFIFLCLVTNILAVTSMILGAAGVITALTGMHVVASTFLLPLGVVIYTVAGGLKATFLTDYIHTTVVMVLLCFLTIRTFNNPAITGLESFYDVLVKRDETRSISGNYRGSALTFKSKGAVIFGLVHSLGDFALVIMDTSFWQKGFAADTGAAMVYLSRQSSLPPFCSYFVELRLHLDQPGYMLGGVAYFAVPWAVGTTAGLAAIGLESSSIFPTYPRLMTTAEINAGYVLPYTCMAVAGKGGAFALLLVVFMCVTSTVSAQLIAVSSISSFDIYRTYINPHASDKQIIRVSHWSVLGFGIFAPAFATALHYGGIDLNWMGYFLATIICPGMFPMAFTILWKKQSKAAVIIAPLAGLASGIAVWIGTAYAYAGGITVLSLEGQLPCLWGALTSTFSSAIYSIVITYIKPQDFDWRVFLLLNEVHEDKTSTASEPTPSKSGGTDAVRTVRDLDSVVHPFPPAEINRLKRAGGIASVFSVVIGLLTWVVWPLPLYRDYIFTKPFFMGWTVVSEIWLFFCLIVAVVYPLVDGRDVLAKAGRLAWGAITGKEQPPSSSTSTPESPMSDLPNENNNIHEK</sequence>
<feature type="transmembrane region" description="Helical" evidence="8">
    <location>
        <begin position="12"/>
        <end position="36"/>
    </location>
</feature>
<feature type="transmembrane region" description="Helical" evidence="8">
    <location>
        <begin position="57"/>
        <end position="81"/>
    </location>
</feature>
<feature type="transmembrane region" description="Helical" evidence="8">
    <location>
        <begin position="503"/>
        <end position="527"/>
    </location>
</feature>
<dbReference type="PANTHER" id="PTHR46154:SF1">
    <property type="entry name" value="ACTIVE TRANSPORTER, PUTATIVE (AFU_ORTHOLOGUE AFUA_1G17570)-RELATED"/>
    <property type="match status" value="1"/>
</dbReference>
<dbReference type="Pfam" id="PF00474">
    <property type="entry name" value="SSF"/>
    <property type="match status" value="1"/>
</dbReference>
<feature type="transmembrane region" description="Helical" evidence="8">
    <location>
        <begin position="101"/>
        <end position="130"/>
    </location>
</feature>
<feature type="transmembrane region" description="Helical" evidence="8">
    <location>
        <begin position="542"/>
        <end position="562"/>
    </location>
</feature>
<feature type="transmembrane region" description="Helical" evidence="8">
    <location>
        <begin position="446"/>
        <end position="468"/>
    </location>
</feature>
<feature type="transmembrane region" description="Helical" evidence="8">
    <location>
        <begin position="157"/>
        <end position="181"/>
    </location>
</feature>
<evidence type="ECO:0000256" key="3">
    <source>
        <dbReference type="ARBA" id="ARBA00022692"/>
    </source>
</evidence>
<organism evidence="9 10">
    <name type="scientific">Lachnellula arida</name>
    <dbReference type="NCBI Taxonomy" id="1316785"/>
    <lineage>
        <taxon>Eukaryota</taxon>
        <taxon>Fungi</taxon>
        <taxon>Dikarya</taxon>
        <taxon>Ascomycota</taxon>
        <taxon>Pezizomycotina</taxon>
        <taxon>Leotiomycetes</taxon>
        <taxon>Helotiales</taxon>
        <taxon>Lachnaceae</taxon>
        <taxon>Lachnellula</taxon>
    </lineage>
</organism>
<feature type="transmembrane region" description="Helical" evidence="8">
    <location>
        <begin position="624"/>
        <end position="645"/>
    </location>
</feature>
<keyword evidence="3 8" id="KW-0812">Transmembrane</keyword>
<evidence type="ECO:0000256" key="6">
    <source>
        <dbReference type="RuleBase" id="RU362091"/>
    </source>
</evidence>
<evidence type="ECO:0000256" key="5">
    <source>
        <dbReference type="ARBA" id="ARBA00023136"/>
    </source>
</evidence>
<dbReference type="AlphaFoldDB" id="A0A8T9BHV0"/>
<feature type="compositionally biased region" description="Polar residues" evidence="7">
    <location>
        <begin position="721"/>
        <end position="730"/>
    </location>
</feature>
<gene>
    <name evidence="9" type="primary">dur3-1_4</name>
    <name evidence="9" type="ORF">LARI1_G005476</name>
</gene>
<dbReference type="InterPro" id="IPR038377">
    <property type="entry name" value="Na/Glc_symporter_sf"/>
</dbReference>
<feature type="transmembrane region" description="Helical" evidence="8">
    <location>
        <begin position="217"/>
        <end position="235"/>
    </location>
</feature>
<dbReference type="PROSITE" id="PS50283">
    <property type="entry name" value="NA_SOLUT_SYMP_3"/>
    <property type="match status" value="1"/>
</dbReference>
<feature type="transmembrane region" description="Helical" evidence="8">
    <location>
        <begin position="337"/>
        <end position="362"/>
    </location>
</feature>
<feature type="transmembrane region" description="Helical" evidence="8">
    <location>
        <begin position="474"/>
        <end position="496"/>
    </location>
</feature>
<evidence type="ECO:0000256" key="2">
    <source>
        <dbReference type="ARBA" id="ARBA00006434"/>
    </source>
</evidence>
<protein>
    <submittedName>
        <fullName evidence="9">Putative urea active transporter 1</fullName>
    </submittedName>
</protein>
<keyword evidence="5 8" id="KW-0472">Membrane</keyword>
<reference evidence="9 10" key="1">
    <citation type="submission" date="2018-05" db="EMBL/GenBank/DDBJ databases">
        <title>Whole genome sequencing for identification of molecular markers to develop diagnostic detection tools for the regulated plant pathogen Lachnellula willkommii.</title>
        <authorList>
            <person name="Giroux E."/>
            <person name="Bilodeau G."/>
        </authorList>
    </citation>
    <scope>NUCLEOTIDE SEQUENCE [LARGE SCALE GENOMIC DNA]</scope>
    <source>
        <strain evidence="9 10">CBS 203.66</strain>
    </source>
</reference>
<evidence type="ECO:0000313" key="9">
    <source>
        <dbReference type="EMBL" id="TVY17989.1"/>
    </source>
</evidence>
<dbReference type="Gene3D" id="1.20.1730.10">
    <property type="entry name" value="Sodium/glucose cotransporter"/>
    <property type="match status" value="1"/>
</dbReference>
<feature type="transmembrane region" description="Helical" evidence="8">
    <location>
        <begin position="657"/>
        <end position="682"/>
    </location>
</feature>
<dbReference type="Proteomes" id="UP000469559">
    <property type="component" value="Unassembled WGS sequence"/>
</dbReference>
<feature type="transmembrane region" description="Helical" evidence="8">
    <location>
        <begin position="400"/>
        <end position="425"/>
    </location>
</feature>
<dbReference type="InterPro" id="IPR001734">
    <property type="entry name" value="Na/solute_symporter"/>
</dbReference>
<comment type="subcellular location">
    <subcellularLocation>
        <location evidence="1">Membrane</location>
        <topology evidence="1">Multi-pass membrane protein</topology>
    </subcellularLocation>
</comment>
<keyword evidence="4 8" id="KW-1133">Transmembrane helix</keyword>
<dbReference type="PANTHER" id="PTHR46154">
    <property type="match status" value="1"/>
</dbReference>
<name>A0A8T9BHV0_9HELO</name>
<proteinExistence type="inferred from homology"/>
<accession>A0A8T9BHV0</accession>
<dbReference type="GO" id="GO:0005886">
    <property type="term" value="C:plasma membrane"/>
    <property type="evidence" value="ECO:0007669"/>
    <property type="project" value="TreeGrafter"/>
</dbReference>
<dbReference type="CDD" id="cd11476">
    <property type="entry name" value="SLC5sbd_DUR3"/>
    <property type="match status" value="1"/>
</dbReference>
<evidence type="ECO:0000256" key="4">
    <source>
        <dbReference type="ARBA" id="ARBA00022989"/>
    </source>
</evidence>
<dbReference type="OrthoDB" id="6132759at2759"/>
<evidence type="ECO:0000256" key="8">
    <source>
        <dbReference type="SAM" id="Phobius"/>
    </source>
</evidence>